<dbReference type="EMBL" id="JAFIMR010000086">
    <property type="protein sequence ID" value="KAI1848317.1"/>
    <property type="molecule type" value="Genomic_DNA"/>
</dbReference>
<organism evidence="2 3">
    <name type="scientific">Neoarthrinium moseri</name>
    <dbReference type="NCBI Taxonomy" id="1658444"/>
    <lineage>
        <taxon>Eukaryota</taxon>
        <taxon>Fungi</taxon>
        <taxon>Dikarya</taxon>
        <taxon>Ascomycota</taxon>
        <taxon>Pezizomycotina</taxon>
        <taxon>Sordariomycetes</taxon>
        <taxon>Xylariomycetidae</taxon>
        <taxon>Amphisphaeriales</taxon>
        <taxon>Apiosporaceae</taxon>
        <taxon>Neoarthrinium</taxon>
    </lineage>
</organism>
<comment type="caution">
    <text evidence="2">The sequence shown here is derived from an EMBL/GenBank/DDBJ whole genome shotgun (WGS) entry which is preliminary data.</text>
</comment>
<sequence length="102" mass="10753">MVEGSQGQGQARAGCALSEPASATSEKHPTPGSSSAKHDAARKRRRALGINVDSVYDIPVRQSKENLRSEIEPRRQSDSVIGAVEAGAVGGGFKQAAQRPER</sequence>
<evidence type="ECO:0000256" key="1">
    <source>
        <dbReference type="SAM" id="MobiDB-lite"/>
    </source>
</evidence>
<dbReference type="Proteomes" id="UP000829685">
    <property type="component" value="Unassembled WGS sequence"/>
</dbReference>
<gene>
    <name evidence="2" type="ORF">JX265_013819</name>
</gene>
<name>A0A9P9W7Y6_9PEZI</name>
<evidence type="ECO:0000313" key="2">
    <source>
        <dbReference type="EMBL" id="KAI1848317.1"/>
    </source>
</evidence>
<keyword evidence="3" id="KW-1185">Reference proteome</keyword>
<proteinExistence type="predicted"/>
<evidence type="ECO:0000313" key="3">
    <source>
        <dbReference type="Proteomes" id="UP000829685"/>
    </source>
</evidence>
<dbReference type="AlphaFoldDB" id="A0A9P9W7Y6"/>
<reference evidence="2" key="1">
    <citation type="submission" date="2021-03" db="EMBL/GenBank/DDBJ databases">
        <title>Revisited historic fungal species revealed as producer of novel bioactive compounds through whole genome sequencing and comparative genomics.</title>
        <authorList>
            <person name="Vignolle G.A."/>
            <person name="Hochenegger N."/>
            <person name="Mach R.L."/>
            <person name="Mach-Aigner A.R."/>
            <person name="Javad Rahimi M."/>
            <person name="Salim K.A."/>
            <person name="Chan C.M."/>
            <person name="Lim L.B.L."/>
            <person name="Cai F."/>
            <person name="Druzhinina I.S."/>
            <person name="U'Ren J.M."/>
            <person name="Derntl C."/>
        </authorList>
    </citation>
    <scope>NUCLEOTIDE SEQUENCE</scope>
    <source>
        <strain evidence="2">TUCIM 5799</strain>
    </source>
</reference>
<feature type="region of interest" description="Disordered" evidence="1">
    <location>
        <begin position="1"/>
        <end position="49"/>
    </location>
</feature>
<accession>A0A9P9W7Y6</accession>
<protein>
    <submittedName>
        <fullName evidence="2">Uncharacterized protein</fullName>
    </submittedName>
</protein>